<dbReference type="EMBL" id="UINC01004932">
    <property type="protein sequence ID" value="SVA17903.1"/>
    <property type="molecule type" value="Genomic_DNA"/>
</dbReference>
<dbReference type="InterPro" id="IPR017896">
    <property type="entry name" value="4Fe4S_Fe-S-bd"/>
</dbReference>
<dbReference type="GO" id="GO:0046872">
    <property type="term" value="F:metal ion binding"/>
    <property type="evidence" value="ECO:0007669"/>
    <property type="project" value="UniProtKB-KW"/>
</dbReference>
<keyword evidence="6" id="KW-0472">Membrane</keyword>
<keyword evidence="6" id="KW-1133">Transmembrane helix</keyword>
<evidence type="ECO:0000256" key="5">
    <source>
        <dbReference type="ARBA" id="ARBA00023014"/>
    </source>
</evidence>
<sequence>MYMAPNLNLALEWTSSETQPLVLGALSFLTLILFSAAAWPKLKILLNAKAAGRNDRILERIKITLKIAFCQTKLMQDKSAGWMHALIFWGFLILLFRAAEFFFIGFFPETDFSFLRSTPLVMAYAWVKDLAVVLVTLAVFFALYRRLWVKPSRLTLSGEGVLILALILAIMVSDMVFDSAFLALHPEGHSGPIGLTLAVVFKKLSNNILRDLHSLAYWAHVSSIMIFLILLPRSKHFHILTSIPNVFFSKLNSGHDLNRIDFEKAETFGVTKTEDFNWKQMLDLHTCTQCGRCDRVCPAWTTDKPLSPQQLTVDLRDRLNSPPDSDVPLLGETIEDETIWSCTTCGACESACPVMIEYVDKIIGLRQGLVLTEDRYPKEFISAFKSLETQSNPWGFPNASRSNWAKDLGVPIWDKTQPTEYLYFVGCNGSFDTRGKKITEAVVQTLRDAGVDFSILGNDEGCTGDPARRAGNEYLYDMLASKNAQTFKEKGVRKVVTHCPHCFNSLKNEYPEFGSQLEVIHHSELLQKLIQDGKVISKSSEEEKIVFHDSCYLGRHNGIYDAPRETLKTNSIKEIEQNRETGTCCGAGGARFLLEENTGTRMSHHRLDELMVNEPNTIAVSCPYCVLMLEDAVKAKNLNVKVRDIGEMVEKKN</sequence>
<dbReference type="GO" id="GO:0005886">
    <property type="term" value="C:plasma membrane"/>
    <property type="evidence" value="ECO:0007669"/>
    <property type="project" value="TreeGrafter"/>
</dbReference>
<dbReference type="InterPro" id="IPR036197">
    <property type="entry name" value="NarG-like_sf"/>
</dbReference>
<dbReference type="PANTHER" id="PTHR43255">
    <property type="entry name" value="IRON-SULFUR-BINDING OXIDOREDUCTASE FADF-RELATED-RELATED"/>
    <property type="match status" value="1"/>
</dbReference>
<dbReference type="GO" id="GO:0016491">
    <property type="term" value="F:oxidoreductase activity"/>
    <property type="evidence" value="ECO:0007669"/>
    <property type="project" value="UniProtKB-KW"/>
</dbReference>
<keyword evidence="2" id="KW-0479">Metal-binding</keyword>
<gene>
    <name evidence="8" type="ORF">METZ01_LOCUS70757</name>
</gene>
<feature type="transmembrane region" description="Helical" evidence="6">
    <location>
        <begin position="124"/>
        <end position="144"/>
    </location>
</feature>
<dbReference type="InterPro" id="IPR004017">
    <property type="entry name" value="Cys_rich_dom"/>
</dbReference>
<dbReference type="InterPro" id="IPR009051">
    <property type="entry name" value="Helical_ferredxn"/>
</dbReference>
<dbReference type="Pfam" id="PF13187">
    <property type="entry name" value="Fer4_9"/>
    <property type="match status" value="1"/>
</dbReference>
<keyword evidence="4" id="KW-0408">Iron</keyword>
<feature type="domain" description="4Fe-4S ferredoxin-type" evidence="7">
    <location>
        <begin position="331"/>
        <end position="361"/>
    </location>
</feature>
<evidence type="ECO:0000313" key="8">
    <source>
        <dbReference type="EMBL" id="SVA17903.1"/>
    </source>
</evidence>
<feature type="transmembrane region" description="Helical" evidence="6">
    <location>
        <begin position="156"/>
        <end position="177"/>
    </location>
</feature>
<feature type="domain" description="4Fe-4S ferredoxin-type" evidence="7">
    <location>
        <begin position="278"/>
        <end position="305"/>
    </location>
</feature>
<dbReference type="Pfam" id="PF02754">
    <property type="entry name" value="CCG"/>
    <property type="match status" value="2"/>
</dbReference>
<protein>
    <recommendedName>
        <fullName evidence="7">4Fe-4S ferredoxin-type domain-containing protein</fullName>
    </recommendedName>
</protein>
<dbReference type="SUPFAM" id="SSF103501">
    <property type="entry name" value="Respiratory nitrate reductase 1 gamma chain"/>
    <property type="match status" value="1"/>
</dbReference>
<keyword evidence="5" id="KW-0411">Iron-sulfur</keyword>
<keyword evidence="3" id="KW-0560">Oxidoreductase</keyword>
<dbReference type="PROSITE" id="PS00198">
    <property type="entry name" value="4FE4S_FER_1"/>
    <property type="match status" value="1"/>
</dbReference>
<evidence type="ECO:0000256" key="6">
    <source>
        <dbReference type="SAM" id="Phobius"/>
    </source>
</evidence>
<evidence type="ECO:0000256" key="2">
    <source>
        <dbReference type="ARBA" id="ARBA00022723"/>
    </source>
</evidence>
<dbReference type="PANTHER" id="PTHR43255:SF1">
    <property type="entry name" value="IRON-SULFUR-BINDING OXIDOREDUCTASE FADF-RELATED"/>
    <property type="match status" value="1"/>
</dbReference>
<name>A0A381TUZ5_9ZZZZ</name>
<dbReference type="PROSITE" id="PS51379">
    <property type="entry name" value="4FE4S_FER_2"/>
    <property type="match status" value="2"/>
</dbReference>
<evidence type="ECO:0000259" key="7">
    <source>
        <dbReference type="PROSITE" id="PS51379"/>
    </source>
</evidence>
<proteinExistence type="predicted"/>
<feature type="transmembrane region" description="Helical" evidence="6">
    <location>
        <begin position="20"/>
        <end position="39"/>
    </location>
</feature>
<organism evidence="8">
    <name type="scientific">marine metagenome</name>
    <dbReference type="NCBI Taxonomy" id="408172"/>
    <lineage>
        <taxon>unclassified sequences</taxon>
        <taxon>metagenomes</taxon>
        <taxon>ecological metagenomes</taxon>
    </lineage>
</organism>
<dbReference type="Gene3D" id="1.20.950.20">
    <property type="entry name" value="Transmembrane di-heme cytochromes, Chain C"/>
    <property type="match status" value="1"/>
</dbReference>
<reference evidence="8" key="1">
    <citation type="submission" date="2018-05" db="EMBL/GenBank/DDBJ databases">
        <authorList>
            <person name="Lanie J.A."/>
            <person name="Ng W.-L."/>
            <person name="Kazmierczak K.M."/>
            <person name="Andrzejewski T.M."/>
            <person name="Davidsen T.M."/>
            <person name="Wayne K.J."/>
            <person name="Tettelin H."/>
            <person name="Glass J.I."/>
            <person name="Rusch D."/>
            <person name="Podicherti R."/>
            <person name="Tsui H.-C.T."/>
            <person name="Winkler M.E."/>
        </authorList>
    </citation>
    <scope>NUCLEOTIDE SEQUENCE</scope>
</reference>
<dbReference type="AlphaFoldDB" id="A0A381TUZ5"/>
<keyword evidence="6" id="KW-0812">Transmembrane</keyword>
<dbReference type="GO" id="GO:0051539">
    <property type="term" value="F:4 iron, 4 sulfur cluster binding"/>
    <property type="evidence" value="ECO:0007669"/>
    <property type="project" value="UniProtKB-KW"/>
</dbReference>
<feature type="transmembrane region" description="Helical" evidence="6">
    <location>
        <begin position="82"/>
        <end position="104"/>
    </location>
</feature>
<accession>A0A381TUZ5</accession>
<evidence type="ECO:0000256" key="1">
    <source>
        <dbReference type="ARBA" id="ARBA00022485"/>
    </source>
</evidence>
<dbReference type="InterPro" id="IPR017900">
    <property type="entry name" value="4Fe4S_Fe_S_CS"/>
</dbReference>
<dbReference type="Gene3D" id="1.10.1060.10">
    <property type="entry name" value="Alpha-helical ferredoxin"/>
    <property type="match status" value="1"/>
</dbReference>
<evidence type="ECO:0000256" key="4">
    <source>
        <dbReference type="ARBA" id="ARBA00023004"/>
    </source>
</evidence>
<evidence type="ECO:0000256" key="3">
    <source>
        <dbReference type="ARBA" id="ARBA00023002"/>
    </source>
</evidence>
<dbReference type="InterPro" id="IPR051460">
    <property type="entry name" value="HdrC_iron-sulfur_subunit"/>
</dbReference>
<keyword evidence="1" id="KW-0004">4Fe-4S</keyword>
<dbReference type="SUPFAM" id="SSF46548">
    <property type="entry name" value="alpha-helical ferredoxin"/>
    <property type="match status" value="1"/>
</dbReference>